<reference evidence="3 4" key="1">
    <citation type="submission" date="2014-04" db="EMBL/GenBank/DDBJ databases">
        <title>Evolutionary Origins and Diversification of the Mycorrhizal Mutualists.</title>
        <authorList>
            <consortium name="DOE Joint Genome Institute"/>
            <consortium name="Mycorrhizal Genomics Consortium"/>
            <person name="Kohler A."/>
            <person name="Kuo A."/>
            <person name="Nagy L.G."/>
            <person name="Floudas D."/>
            <person name="Copeland A."/>
            <person name="Barry K.W."/>
            <person name="Cichocki N."/>
            <person name="Veneault-Fourrey C."/>
            <person name="LaButti K."/>
            <person name="Lindquist E.A."/>
            <person name="Lipzen A."/>
            <person name="Lundell T."/>
            <person name="Morin E."/>
            <person name="Murat C."/>
            <person name="Riley R."/>
            <person name="Ohm R."/>
            <person name="Sun H."/>
            <person name="Tunlid A."/>
            <person name="Henrissat B."/>
            <person name="Grigoriev I.V."/>
            <person name="Hibbett D.S."/>
            <person name="Martin F."/>
        </authorList>
    </citation>
    <scope>NUCLEOTIDE SEQUENCE [LARGE SCALE GENOMIC DNA]</scope>
    <source>
        <strain evidence="3 4">MD-312</strain>
    </source>
</reference>
<accession>A0A0C9W7V4</accession>
<organism evidence="3 4">
    <name type="scientific">Hydnomerulius pinastri MD-312</name>
    <dbReference type="NCBI Taxonomy" id="994086"/>
    <lineage>
        <taxon>Eukaryota</taxon>
        <taxon>Fungi</taxon>
        <taxon>Dikarya</taxon>
        <taxon>Basidiomycota</taxon>
        <taxon>Agaricomycotina</taxon>
        <taxon>Agaricomycetes</taxon>
        <taxon>Agaricomycetidae</taxon>
        <taxon>Boletales</taxon>
        <taxon>Boletales incertae sedis</taxon>
        <taxon>Leucogyrophana</taxon>
    </lineage>
</organism>
<proteinExistence type="predicted"/>
<sequence>MGHPTDAERRSGPKQSREMPEPEGHPSSCPRWSFELQTGLITHPFNCEVCTMFRGHYATNQFRGSSGNRDAKDLTKLAEEGTYWKGMYNREYIDCNKALNDQDAAEDEIAELKGHLSALQHDLDLANDEIDQLQCTASSRSGGRSWGSNNLNYGWPDTSSVPPLPRKEKGKGKAVDTTRPPPTPLPTNPPRNKGKGKAEGQVAPILTAPQAQVAAAASSSAAPWVSTTVSGTRIVTRALPGIRITGADFSDDDTDDSFLPEPDTPYPPASKHRELEGSAICDNRNFPAGLGTLFIGENASSLTRKGVDKLFLAAQREGHTKALKRAQVFVKGARYSSNRGVHVCDVWTYAIQQWADPAWAVACNAEDAARLAAVQARNPPPPPSASRMGSARPQTEVASAPLPKPALKRLTMPTMKSSAEAWCEWLQRYERTHLGVKDSPFTLTLGAHVEDIVWGLAERGFTFAEADDTFVFAHQYINDVLSVDLPLSEPTRQVMIAHHGYAQSPGVVAASLEYVAQGSAQVAPSAEGPPYELMQGVPPSTGDAPPTMGVPPSTGPKQGPMDVEL</sequence>
<dbReference type="AlphaFoldDB" id="A0A0C9W7V4"/>
<protein>
    <submittedName>
        <fullName evidence="3">Uncharacterized protein</fullName>
    </submittedName>
</protein>
<evidence type="ECO:0000256" key="1">
    <source>
        <dbReference type="SAM" id="Coils"/>
    </source>
</evidence>
<name>A0A0C9W7V4_9AGAM</name>
<dbReference type="Proteomes" id="UP000053820">
    <property type="component" value="Unassembled WGS sequence"/>
</dbReference>
<feature type="coiled-coil region" evidence="1">
    <location>
        <begin position="95"/>
        <end position="136"/>
    </location>
</feature>
<feature type="compositionally biased region" description="Basic and acidic residues" evidence="2">
    <location>
        <begin position="165"/>
        <end position="176"/>
    </location>
</feature>
<evidence type="ECO:0000313" key="3">
    <source>
        <dbReference type="EMBL" id="KIJ59001.1"/>
    </source>
</evidence>
<gene>
    <name evidence="3" type="ORF">HYDPIDRAFT_33619</name>
</gene>
<feature type="region of interest" description="Disordered" evidence="2">
    <location>
        <begin position="245"/>
        <end position="272"/>
    </location>
</feature>
<feature type="compositionally biased region" description="Acidic residues" evidence="2">
    <location>
        <begin position="249"/>
        <end position="258"/>
    </location>
</feature>
<keyword evidence="1" id="KW-0175">Coiled coil</keyword>
<dbReference type="HOGENOM" id="CLU_482365_0_0_1"/>
<dbReference type="EMBL" id="KN839901">
    <property type="protein sequence ID" value="KIJ59001.1"/>
    <property type="molecule type" value="Genomic_DNA"/>
</dbReference>
<evidence type="ECO:0000256" key="2">
    <source>
        <dbReference type="SAM" id="MobiDB-lite"/>
    </source>
</evidence>
<feature type="region of interest" description="Disordered" evidence="2">
    <location>
        <begin position="1"/>
        <end position="30"/>
    </location>
</feature>
<feature type="compositionally biased region" description="Basic and acidic residues" evidence="2">
    <location>
        <begin position="1"/>
        <end position="24"/>
    </location>
</feature>
<feature type="compositionally biased region" description="Low complexity" evidence="2">
    <location>
        <begin position="138"/>
        <end position="148"/>
    </location>
</feature>
<feature type="region of interest" description="Disordered" evidence="2">
    <location>
        <begin position="375"/>
        <end position="399"/>
    </location>
</feature>
<feature type="region of interest" description="Disordered" evidence="2">
    <location>
        <begin position="524"/>
        <end position="565"/>
    </location>
</feature>
<feature type="compositionally biased region" description="Pro residues" evidence="2">
    <location>
        <begin position="179"/>
        <end position="189"/>
    </location>
</feature>
<keyword evidence="4" id="KW-1185">Reference proteome</keyword>
<feature type="region of interest" description="Disordered" evidence="2">
    <location>
        <begin position="136"/>
        <end position="199"/>
    </location>
</feature>
<feature type="compositionally biased region" description="Polar residues" evidence="2">
    <location>
        <begin position="149"/>
        <end position="161"/>
    </location>
</feature>
<evidence type="ECO:0000313" key="4">
    <source>
        <dbReference type="Proteomes" id="UP000053820"/>
    </source>
</evidence>